<reference evidence="2 4" key="2">
    <citation type="submission" date="2020-03" db="EMBL/GenBank/DDBJ databases">
        <title>Genomic Encyclopedia of Type Strains, Phase IV (KMG-IV): sequencing the most valuable type-strain genomes for metagenomic binning, comparative biology and taxonomic classification.</title>
        <authorList>
            <person name="Goeker M."/>
        </authorList>
    </citation>
    <scope>NUCLEOTIDE SEQUENCE [LARGE SCALE GENOMIC DNA]</scope>
    <source>
        <strain evidence="2 4">DSM 105722</strain>
    </source>
</reference>
<protein>
    <recommendedName>
        <fullName evidence="6">IPT/TIG domain-containing protein</fullName>
    </recommendedName>
</protein>
<keyword evidence="1" id="KW-0732">Signal</keyword>
<organism evidence="2 4">
    <name type="scientific">Butyricimonas paravirosa</name>
    <dbReference type="NCBI Taxonomy" id="1472417"/>
    <lineage>
        <taxon>Bacteria</taxon>
        <taxon>Pseudomonadati</taxon>
        <taxon>Bacteroidota</taxon>
        <taxon>Bacteroidia</taxon>
        <taxon>Bacteroidales</taxon>
        <taxon>Odoribacteraceae</taxon>
        <taxon>Butyricimonas</taxon>
    </lineage>
</organism>
<keyword evidence="5" id="KW-1185">Reference proteome</keyword>
<reference evidence="3 5" key="1">
    <citation type="submission" date="2019-09" db="EMBL/GenBank/DDBJ databases">
        <title>Butyricimonas paravirosa DSM 105722 (=214-4 = JCM 18677 = CCUG 65563).</title>
        <authorList>
            <person name="Le Roy T."/>
            <person name="Cani P.D."/>
        </authorList>
    </citation>
    <scope>NUCLEOTIDE SEQUENCE [LARGE SCALE GENOMIC DNA]</scope>
    <source>
        <strain evidence="3 5">DSM 105722</strain>
    </source>
</reference>
<proteinExistence type="predicted"/>
<dbReference type="EMBL" id="CP043839">
    <property type="protein sequence ID" value="WOF11152.1"/>
    <property type="molecule type" value="Genomic_DNA"/>
</dbReference>
<sequence>MRKWLMIWILAVVYLTACSDDKDAPVVDTDPFLPVTQLEIPKRQLVGTDITICGKGIDAECSVFLQLNGGDTFSAEIVEVGGDSLVLRPSGELEAGFYIIILKKGDKQYRIGGINLYSDSLNLKDMEAYAVGKSSDGLGFYPVSVSKQLKGELLFSIGGAESEFYGGLVIGPTFYHASFVSRDVFEEPFTRVYDFFTIGSYDLESGEQETLMNEERGLVGIGNIDGLLHIIQFDKAENLYRLKKWEDGEFIEIKSFTAGGTELIRLNSGVFLHDASRNTLLMGVFDMAGLTESFAWKLDMSAANWQLAKFGGTSDIDYNFIPCGEDIYVAGARSVITDEDIGIETYTSYIFKPQDPSNWSFNSGNLISTFENSLFISPCYNADKEVIYLISEDDQTINTYDIQKEQLTGGKWVNSSIYGLFIFNNNN</sequence>
<name>A0A7X5YFA4_9BACT</name>
<evidence type="ECO:0008006" key="6">
    <source>
        <dbReference type="Google" id="ProtNLM"/>
    </source>
</evidence>
<dbReference type="AlphaFoldDB" id="A0A7X5YFA4"/>
<accession>A0A7X5YFA4</accession>
<evidence type="ECO:0000313" key="2">
    <source>
        <dbReference type="EMBL" id="NJC18497.1"/>
    </source>
</evidence>
<evidence type="ECO:0000313" key="5">
    <source>
        <dbReference type="Proteomes" id="UP001302374"/>
    </source>
</evidence>
<evidence type="ECO:0000313" key="4">
    <source>
        <dbReference type="Proteomes" id="UP000576368"/>
    </source>
</evidence>
<evidence type="ECO:0000256" key="1">
    <source>
        <dbReference type="SAM" id="SignalP"/>
    </source>
</evidence>
<dbReference type="EMBL" id="JAATLI010000007">
    <property type="protein sequence ID" value="NJC18497.1"/>
    <property type="molecule type" value="Genomic_DNA"/>
</dbReference>
<dbReference type="RefSeq" id="WP_147344492.1">
    <property type="nucleotide sequence ID" value="NZ_BMPA01000007.1"/>
</dbReference>
<dbReference type="Proteomes" id="UP001302374">
    <property type="component" value="Chromosome"/>
</dbReference>
<feature type="chain" id="PRO_5030982207" description="IPT/TIG domain-containing protein" evidence="1">
    <location>
        <begin position="20"/>
        <end position="427"/>
    </location>
</feature>
<gene>
    <name evidence="3" type="ORF">F1644_02175</name>
    <name evidence="2" type="ORF">GGR15_002124</name>
</gene>
<feature type="signal peptide" evidence="1">
    <location>
        <begin position="1"/>
        <end position="19"/>
    </location>
</feature>
<dbReference type="GeneID" id="86890069"/>
<evidence type="ECO:0000313" key="3">
    <source>
        <dbReference type="EMBL" id="WOF11152.1"/>
    </source>
</evidence>
<dbReference type="Proteomes" id="UP000576368">
    <property type="component" value="Unassembled WGS sequence"/>
</dbReference>